<evidence type="ECO:0000256" key="1">
    <source>
        <dbReference type="ARBA" id="ARBA00000185"/>
    </source>
</evidence>
<dbReference type="RefSeq" id="WP_038062163.1">
    <property type="nucleotide sequence ID" value="NZ_CP008796.1"/>
</dbReference>
<dbReference type="Gene3D" id="2.120.10.90">
    <property type="entry name" value="DNA gyrase/topoisomerase IV, subunit A, C-terminal"/>
    <property type="match status" value="1"/>
</dbReference>
<dbReference type="FunFam" id="1.10.268.10:FF:000001">
    <property type="entry name" value="DNA gyrase subunit A"/>
    <property type="match status" value="1"/>
</dbReference>
<dbReference type="InterPro" id="IPR013758">
    <property type="entry name" value="Topo_IIA_A/C_ab"/>
</dbReference>
<dbReference type="GO" id="GO:0003918">
    <property type="term" value="F:DNA topoisomerase type II (double strand cut, ATP-hydrolyzing) activity"/>
    <property type="evidence" value="ECO:0007669"/>
    <property type="project" value="UniProtKB-EC"/>
</dbReference>
<dbReference type="SUPFAM" id="SSF56719">
    <property type="entry name" value="Type II DNA topoisomerase"/>
    <property type="match status" value="1"/>
</dbReference>
<keyword evidence="10" id="KW-1185">Reference proteome</keyword>
<evidence type="ECO:0000256" key="3">
    <source>
        <dbReference type="ARBA" id="ARBA00012895"/>
    </source>
</evidence>
<dbReference type="OrthoDB" id="9806486at2"/>
<dbReference type="KEGG" id="tcm:HL41_07185"/>
<dbReference type="CDD" id="cd00187">
    <property type="entry name" value="TOP4c"/>
    <property type="match status" value="1"/>
</dbReference>
<dbReference type="InterPro" id="IPR035516">
    <property type="entry name" value="Gyrase/topoIV_suA_C"/>
</dbReference>
<dbReference type="Gene3D" id="1.10.268.10">
    <property type="entry name" value="Topoisomerase, domain 3"/>
    <property type="match status" value="1"/>
</dbReference>
<dbReference type="PROSITE" id="PS52040">
    <property type="entry name" value="TOPO_IIA"/>
    <property type="match status" value="1"/>
</dbReference>
<reference evidence="9 10" key="1">
    <citation type="journal article" date="2015" name="Genome Announc.">
        <title>Genome Sequence of a Sulfate-Reducing Thermophilic Bacterium, Thermodesulfobacterium commune DSM 2178T (Phylum Thermodesulfobacteria).</title>
        <authorList>
            <person name="Bhatnagar S."/>
            <person name="Badger J.H."/>
            <person name="Madupu R."/>
            <person name="Khouri H.M."/>
            <person name="O'Connor E.M."/>
            <person name="Robb F.T."/>
            <person name="Ward N.L."/>
            <person name="Eisen J.A."/>
        </authorList>
    </citation>
    <scope>NUCLEOTIDE SEQUENCE [LARGE SCALE GENOMIC DNA]</scope>
    <source>
        <strain evidence="9 10">DSM 2178</strain>
    </source>
</reference>
<sequence>MSEVITVSLEEELKESYLDYAMSVIVGRALPDVRDGLKPVQRRILYAMYETGNDWNKPYKKSARIVGEVIGKYHPHGDMPVYESIVRMAQDFTMRYPLIDGQGNFGSVDGDAPAAMRYTEVRLAKIAHELLADIEKETVEFVPNYDNTLKEPVVLPSKIPNLLINGSSGIAVGMATSIPPHNLSEVINGLIFLLRNPEASVEDLMQYIKGPDFPTGAYIVGTEGIKQAYTTGRGSIKLKAKHKIEREKDKVRIVFDEIPYQVSKAKVVEKIAQLAKDKKIEGIAEVRDESDREGIRIVVELKKEWANAPYTILKKIYEMTPLQTSFGVIMLALVNGKPEVLNLKDILQNFLNWRKTVIIRRTQYELRKSKERLHILEGFLKALSHIDEIIELIKKSQTPKEAKEALIKRFDFSEIQAQEILNLRLQRLTALEREKILLEYEEIKRAISYYEKILTHEPTLLAVVEEELKEIKEKYGDERRTQIIFEDDSDEVIQEEKLPSEEVLFLISEEGYVRKLPLELFSPQKRGGKGSLAFTSEERLKVAIQTEATAVLWIFTEDGKVYPLDLRELSFSGKTVKGTYIKNLLPNLESPVSFVLPPAEEGFLVLATAKGIVKKLEIEELKNLRKNGLIVISLKKGDRLCKGVITNGNDRLLFLTKKGMSLHFEEEELGVTKRQAEGVVGIRLDANDEVLGLIKTSSQGYLFTITEKGFGKKTPFSDFRLQGRGGKGIIAHGLNEKTGYLADGVATFEKEDFVVFSSSGKAIRISSQDVPQQGRATKGVRIITLLPGEIVMGITPIRIEEKT</sequence>
<dbReference type="InterPro" id="IPR006691">
    <property type="entry name" value="GyrA/parC_rep"/>
</dbReference>
<accession>A0A075X0G8</accession>
<protein>
    <recommendedName>
        <fullName evidence="3">DNA topoisomerase (ATP-hydrolyzing)</fullName>
        <ecNumber evidence="3">5.6.2.2</ecNumber>
    </recommendedName>
</protein>
<dbReference type="InterPro" id="IPR050220">
    <property type="entry name" value="Type_II_DNA_Topoisomerases"/>
</dbReference>
<evidence type="ECO:0000256" key="6">
    <source>
        <dbReference type="ARBA" id="ARBA00023235"/>
    </source>
</evidence>
<dbReference type="InterPro" id="IPR013757">
    <property type="entry name" value="Topo_IIA_A_a_sf"/>
</dbReference>
<organism evidence="9 10">
    <name type="scientific">Thermodesulfobacterium commune DSM 2178</name>
    <dbReference type="NCBI Taxonomy" id="289377"/>
    <lineage>
        <taxon>Bacteria</taxon>
        <taxon>Pseudomonadati</taxon>
        <taxon>Thermodesulfobacteriota</taxon>
        <taxon>Thermodesulfobacteria</taxon>
        <taxon>Thermodesulfobacteriales</taxon>
        <taxon>Thermodesulfobacteriaceae</taxon>
        <taxon>Thermodesulfobacterium</taxon>
    </lineage>
</organism>
<evidence type="ECO:0000313" key="9">
    <source>
        <dbReference type="EMBL" id="AIH04487.1"/>
    </source>
</evidence>
<dbReference type="EC" id="5.6.2.2" evidence="3"/>
<dbReference type="STRING" id="289377.HL41_07185"/>
<gene>
    <name evidence="9" type="ORF">HL41_07185</name>
</gene>
<dbReference type="HOGENOM" id="CLU_002977_6_1_0"/>
<dbReference type="NCBIfam" id="NF004044">
    <property type="entry name" value="PRK05561.1"/>
    <property type="match status" value="1"/>
</dbReference>
<dbReference type="GO" id="GO:0009330">
    <property type="term" value="C:DNA topoisomerase type II (double strand cut, ATP-hydrolyzing) complex"/>
    <property type="evidence" value="ECO:0007669"/>
    <property type="project" value="TreeGrafter"/>
</dbReference>
<dbReference type="Gene3D" id="3.30.1360.40">
    <property type="match status" value="1"/>
</dbReference>
<dbReference type="Pfam" id="PF03989">
    <property type="entry name" value="DNA_gyraseA_C"/>
    <property type="match status" value="5"/>
</dbReference>
<comment type="similarity">
    <text evidence="2">Belongs to the type II topoisomerase GyrA/ParC subunit family.</text>
</comment>
<dbReference type="GO" id="GO:0005737">
    <property type="term" value="C:cytoplasm"/>
    <property type="evidence" value="ECO:0007669"/>
    <property type="project" value="TreeGrafter"/>
</dbReference>
<feature type="active site" description="O-(5'-phospho-DNA)-tyrosine intermediate" evidence="7">
    <location>
        <position position="118"/>
    </location>
</feature>
<dbReference type="InterPro" id="IPR013760">
    <property type="entry name" value="Topo_IIA-like_dom_sf"/>
</dbReference>
<name>A0A075X0G8_9BACT</name>
<evidence type="ECO:0000256" key="7">
    <source>
        <dbReference type="PROSITE-ProRule" id="PRU01384"/>
    </source>
</evidence>
<dbReference type="SMART" id="SM00434">
    <property type="entry name" value="TOP4c"/>
    <property type="match status" value="1"/>
</dbReference>
<keyword evidence="4 7" id="KW-0799">Topoisomerase</keyword>
<dbReference type="GO" id="GO:0006265">
    <property type="term" value="P:DNA topological change"/>
    <property type="evidence" value="ECO:0007669"/>
    <property type="project" value="UniProtKB-UniRule"/>
</dbReference>
<evidence type="ECO:0000313" key="10">
    <source>
        <dbReference type="Proteomes" id="UP000028481"/>
    </source>
</evidence>
<dbReference type="eggNOG" id="COG0188">
    <property type="taxonomic scope" value="Bacteria"/>
</dbReference>
<evidence type="ECO:0000256" key="5">
    <source>
        <dbReference type="ARBA" id="ARBA00023125"/>
    </source>
</evidence>
<dbReference type="PANTHER" id="PTHR43493">
    <property type="entry name" value="DNA GYRASE/TOPOISOMERASE SUBUNIT A"/>
    <property type="match status" value="1"/>
</dbReference>
<keyword evidence="6 7" id="KW-0413">Isomerase</keyword>
<dbReference type="Gene3D" id="3.90.199.10">
    <property type="entry name" value="Topoisomerase II, domain 5"/>
    <property type="match status" value="1"/>
</dbReference>
<dbReference type="GO" id="GO:0003677">
    <property type="term" value="F:DNA binding"/>
    <property type="evidence" value="ECO:0007669"/>
    <property type="project" value="UniProtKB-UniRule"/>
</dbReference>
<dbReference type="PaxDb" id="289377-HL41_07185"/>
<keyword evidence="5 7" id="KW-0238">DNA-binding</keyword>
<dbReference type="AlphaFoldDB" id="A0A075X0G8"/>
<dbReference type="FunFam" id="3.90.199.10:FF:000001">
    <property type="entry name" value="DNA gyrase subunit A"/>
    <property type="match status" value="1"/>
</dbReference>
<dbReference type="NCBIfam" id="TIGR01063">
    <property type="entry name" value="gyrA"/>
    <property type="match status" value="1"/>
</dbReference>
<proteinExistence type="inferred from homology"/>
<feature type="domain" description="Topo IIA-type catalytic" evidence="8">
    <location>
        <begin position="30"/>
        <end position="498"/>
    </location>
</feature>
<evidence type="ECO:0000256" key="2">
    <source>
        <dbReference type="ARBA" id="ARBA00008263"/>
    </source>
</evidence>
<dbReference type="GO" id="GO:0005524">
    <property type="term" value="F:ATP binding"/>
    <property type="evidence" value="ECO:0007669"/>
    <property type="project" value="InterPro"/>
</dbReference>
<dbReference type="Pfam" id="PF00521">
    <property type="entry name" value="DNA_topoisoIV"/>
    <property type="match status" value="1"/>
</dbReference>
<dbReference type="NCBIfam" id="NF004043">
    <property type="entry name" value="PRK05560.1"/>
    <property type="match status" value="1"/>
</dbReference>
<comment type="catalytic activity">
    <reaction evidence="1 7">
        <text>ATP-dependent breakage, passage and rejoining of double-stranded DNA.</text>
        <dbReference type="EC" id="5.6.2.2"/>
    </reaction>
</comment>
<evidence type="ECO:0000259" key="8">
    <source>
        <dbReference type="PROSITE" id="PS52040"/>
    </source>
</evidence>
<dbReference type="FunFam" id="3.30.1360.40:FF:000002">
    <property type="entry name" value="DNA gyrase subunit A"/>
    <property type="match status" value="1"/>
</dbReference>
<dbReference type="SUPFAM" id="SSF101904">
    <property type="entry name" value="GyrA/ParC C-terminal domain-like"/>
    <property type="match status" value="1"/>
</dbReference>
<evidence type="ECO:0000256" key="4">
    <source>
        <dbReference type="ARBA" id="ARBA00023029"/>
    </source>
</evidence>
<dbReference type="PANTHER" id="PTHR43493:SF5">
    <property type="entry name" value="DNA GYRASE SUBUNIT A, CHLOROPLASTIC_MITOCHONDRIAL"/>
    <property type="match status" value="1"/>
</dbReference>
<dbReference type="InterPro" id="IPR002205">
    <property type="entry name" value="Topo_IIA_dom_A"/>
</dbReference>
<dbReference type="Proteomes" id="UP000028481">
    <property type="component" value="Chromosome"/>
</dbReference>
<dbReference type="EMBL" id="CP008796">
    <property type="protein sequence ID" value="AIH04487.1"/>
    <property type="molecule type" value="Genomic_DNA"/>
</dbReference>